<dbReference type="SFLD" id="SFLDG01135">
    <property type="entry name" value="C1.5.6:_HAD__Beta-PGM__Phospha"/>
    <property type="match status" value="1"/>
</dbReference>
<gene>
    <name evidence="4" type="ORF">ERS852471_00794</name>
</gene>
<keyword evidence="3 4" id="KW-0378">Hydrolase</keyword>
<dbReference type="SFLD" id="SFLDS00003">
    <property type="entry name" value="Haloacid_Dehalogenase"/>
    <property type="match status" value="1"/>
</dbReference>
<evidence type="ECO:0000256" key="1">
    <source>
        <dbReference type="ARBA" id="ARBA00006171"/>
    </source>
</evidence>
<dbReference type="PANTHER" id="PTHR18901">
    <property type="entry name" value="2-DEOXYGLUCOSE-6-PHOSPHATE PHOSPHATASE 2"/>
    <property type="match status" value="1"/>
</dbReference>
<dbReference type="InterPro" id="IPR023214">
    <property type="entry name" value="HAD_sf"/>
</dbReference>
<dbReference type="InterPro" id="IPR023198">
    <property type="entry name" value="PGP-like_dom2"/>
</dbReference>
<evidence type="ECO:0000256" key="2">
    <source>
        <dbReference type="ARBA" id="ARBA00022723"/>
    </source>
</evidence>
<dbReference type="SFLD" id="SFLDG01129">
    <property type="entry name" value="C1.5:_HAD__Beta-PGM__Phosphata"/>
    <property type="match status" value="1"/>
</dbReference>
<dbReference type="NCBIfam" id="TIGR01549">
    <property type="entry name" value="HAD-SF-IA-v1"/>
    <property type="match status" value="1"/>
</dbReference>
<dbReference type="OrthoDB" id="9797743at2"/>
<dbReference type="EC" id="3.1.3.-" evidence="4"/>
<dbReference type="Gene3D" id="1.10.150.240">
    <property type="entry name" value="Putative phosphatase, domain 2"/>
    <property type="match status" value="1"/>
</dbReference>
<accession>A0A174BIF0</accession>
<dbReference type="PANTHER" id="PTHR18901:SF38">
    <property type="entry name" value="PSEUDOURIDINE-5'-PHOSPHATASE"/>
    <property type="match status" value="1"/>
</dbReference>
<dbReference type="PRINTS" id="PR00413">
    <property type="entry name" value="HADHALOGNASE"/>
</dbReference>
<evidence type="ECO:0000313" key="5">
    <source>
        <dbReference type="Proteomes" id="UP000095594"/>
    </source>
</evidence>
<dbReference type="Proteomes" id="UP000095594">
    <property type="component" value="Unassembled WGS sequence"/>
</dbReference>
<dbReference type="FunFam" id="3.40.50.1000:FF:000036">
    <property type="entry name" value="HAD family hydrolase"/>
    <property type="match status" value="1"/>
</dbReference>
<dbReference type="Pfam" id="PF13419">
    <property type="entry name" value="HAD_2"/>
    <property type="match status" value="1"/>
</dbReference>
<name>A0A174BIF0_9CLOT</name>
<dbReference type="EMBL" id="CYZX01000004">
    <property type="protein sequence ID" value="CUO00293.1"/>
    <property type="molecule type" value="Genomic_DNA"/>
</dbReference>
<dbReference type="GO" id="GO:0046872">
    <property type="term" value="F:metal ion binding"/>
    <property type="evidence" value="ECO:0007669"/>
    <property type="project" value="UniProtKB-KW"/>
</dbReference>
<keyword evidence="2" id="KW-0479">Metal-binding</keyword>
<dbReference type="InterPro" id="IPR041492">
    <property type="entry name" value="HAD_2"/>
</dbReference>
<dbReference type="SUPFAM" id="SSF56784">
    <property type="entry name" value="HAD-like"/>
    <property type="match status" value="1"/>
</dbReference>
<dbReference type="Gene3D" id="3.40.50.1000">
    <property type="entry name" value="HAD superfamily/HAD-like"/>
    <property type="match status" value="1"/>
</dbReference>
<protein>
    <submittedName>
        <fullName evidence="4">HAD-superfamily hydrolase</fullName>
        <ecNumber evidence="4">3.1.3.-</ecNumber>
    </submittedName>
</protein>
<reference evidence="4 5" key="1">
    <citation type="submission" date="2015-09" db="EMBL/GenBank/DDBJ databases">
        <authorList>
            <consortium name="Pathogen Informatics"/>
        </authorList>
    </citation>
    <scope>NUCLEOTIDE SEQUENCE [LARGE SCALE GENOMIC DNA]</scope>
    <source>
        <strain evidence="4 5">2789STDY5834856</strain>
    </source>
</reference>
<organism evidence="4 5">
    <name type="scientific">Clostridium disporicum</name>
    <dbReference type="NCBI Taxonomy" id="84024"/>
    <lineage>
        <taxon>Bacteria</taxon>
        <taxon>Bacillati</taxon>
        <taxon>Bacillota</taxon>
        <taxon>Clostridia</taxon>
        <taxon>Eubacteriales</taxon>
        <taxon>Clostridiaceae</taxon>
        <taxon>Clostridium</taxon>
    </lineage>
</organism>
<dbReference type="InterPro" id="IPR006439">
    <property type="entry name" value="HAD-SF_hydro_IA"/>
</dbReference>
<dbReference type="InterPro" id="IPR036412">
    <property type="entry name" value="HAD-like_sf"/>
</dbReference>
<dbReference type="NCBIfam" id="TIGR01509">
    <property type="entry name" value="HAD-SF-IA-v3"/>
    <property type="match status" value="1"/>
</dbReference>
<dbReference type="AlphaFoldDB" id="A0A174BIF0"/>
<proteinExistence type="inferred from homology"/>
<evidence type="ECO:0000256" key="3">
    <source>
        <dbReference type="ARBA" id="ARBA00022801"/>
    </source>
</evidence>
<sequence length="216" mass="24422">MMNIELVIFDMDGLMFDTETVSREAWKIAGEKVNMPVDDELFSEFLGTNSKYITNLLINKFGEKSPYKELISERNIMADKLIDMNGLRVKKGLKELLAYLKENNIKRAVATSTSRARALKLLTLGEVVNEFDYIICGDEVTKSKPDPEIFLKVAEKLNVLPENCIVLEDSRFGVYAAKNAGMYPIMVPDLLTPDEELLGMIYKKADDLGQVIELLK</sequence>
<comment type="similarity">
    <text evidence="1">Belongs to the HAD-like hydrolase superfamily. CbbY/CbbZ/Gph/YieH family.</text>
</comment>
<dbReference type="RefSeq" id="WP_055264147.1">
    <property type="nucleotide sequence ID" value="NZ_CABIXQ010000004.1"/>
</dbReference>
<evidence type="ECO:0000313" key="4">
    <source>
        <dbReference type="EMBL" id="CUO00293.1"/>
    </source>
</evidence>
<dbReference type="GO" id="GO:0016787">
    <property type="term" value="F:hydrolase activity"/>
    <property type="evidence" value="ECO:0007669"/>
    <property type="project" value="UniProtKB-KW"/>
</dbReference>